<dbReference type="InterPro" id="IPR017896">
    <property type="entry name" value="4Fe4S_Fe-S-bd"/>
</dbReference>
<dbReference type="Pfam" id="PF12838">
    <property type="entry name" value="Fer4_7"/>
    <property type="match status" value="1"/>
</dbReference>
<organism evidence="5 6">
    <name type="scientific">Clostridium magnum DSM 2767</name>
    <dbReference type="NCBI Taxonomy" id="1121326"/>
    <lineage>
        <taxon>Bacteria</taxon>
        <taxon>Bacillati</taxon>
        <taxon>Bacillota</taxon>
        <taxon>Clostridia</taxon>
        <taxon>Eubacteriales</taxon>
        <taxon>Clostridiaceae</taxon>
        <taxon>Clostridium</taxon>
    </lineage>
</organism>
<keyword evidence="1" id="KW-0479">Metal-binding</keyword>
<dbReference type="EMBL" id="LWAE01000005">
    <property type="protein sequence ID" value="KZL90549.1"/>
    <property type="molecule type" value="Genomic_DNA"/>
</dbReference>
<dbReference type="Proteomes" id="UP000076603">
    <property type="component" value="Unassembled WGS sequence"/>
</dbReference>
<reference evidence="5 6" key="1">
    <citation type="submission" date="2016-04" db="EMBL/GenBank/DDBJ databases">
        <title>Genome sequence of Clostridium magnum DSM 2767.</title>
        <authorList>
            <person name="Poehlein A."/>
            <person name="Uhlig R."/>
            <person name="Fischer R."/>
            <person name="Bahl H."/>
            <person name="Daniel R."/>
        </authorList>
    </citation>
    <scope>NUCLEOTIDE SEQUENCE [LARGE SCALE GENOMIC DNA]</scope>
    <source>
        <strain evidence="5 6">DSM 2767</strain>
    </source>
</reference>
<dbReference type="Gene3D" id="3.30.70.20">
    <property type="match status" value="1"/>
</dbReference>
<keyword evidence="3" id="KW-0411">Iron-sulfur</keyword>
<dbReference type="STRING" id="1121326.CLMAG_43210"/>
<evidence type="ECO:0000256" key="3">
    <source>
        <dbReference type="ARBA" id="ARBA00023014"/>
    </source>
</evidence>
<keyword evidence="2" id="KW-0408">Iron</keyword>
<comment type="caution">
    <text evidence="5">The sequence shown here is derived from an EMBL/GenBank/DDBJ whole genome shotgun (WGS) entry which is preliminary data.</text>
</comment>
<dbReference type="GO" id="GO:0051536">
    <property type="term" value="F:iron-sulfur cluster binding"/>
    <property type="evidence" value="ECO:0007669"/>
    <property type="project" value="UniProtKB-KW"/>
</dbReference>
<dbReference type="AlphaFoldDB" id="A0A162RYH9"/>
<dbReference type="InterPro" id="IPR017900">
    <property type="entry name" value="4Fe4S_Fe_S_CS"/>
</dbReference>
<proteinExistence type="predicted"/>
<evidence type="ECO:0000259" key="4">
    <source>
        <dbReference type="PROSITE" id="PS51379"/>
    </source>
</evidence>
<dbReference type="PATRIC" id="fig|1121326.3.peg.4383"/>
<sequence>MTLIYIAITLKIQSKGCEFMSHITARSAYKSLVDRINRFPQGAPPSETLYKILSMLFSEKDAELVAKLPIKPFTVKTASRIWKMDTVTTEKILDKLSQNAILLDMDCDGVQQYVLPPPMMGFFEFSLMRTNHNLDQKLLSELFHQYLNVEEDFIKNLFFSSEIKLAKALVQEVVLSNENQVEIMDFERASYFIKTAKNISVSMCYCRHKMQHLGKSCSAPLDTCITFGSTAYSLAKHGYGRKIDTSEGLEIIHRAYEYNLVQCAENVRSGSSFLCNCCGCCCEGMIAARKFGMLHPVQTTAFIPKVIQDSCVGCGKCAKACPIAAIEMAKINKDTQLNRKIAKINEEICLGCGICVRNCHKKSIFLQRRKEQIITPVNSVHRIVLMAIEKGQLQELIFDNQAIASHRAMAAVLSVILKLPPIKQAMAIKQMKSVYLEKLISRLYKD</sequence>
<dbReference type="GO" id="GO:0046872">
    <property type="term" value="F:metal ion binding"/>
    <property type="evidence" value="ECO:0007669"/>
    <property type="project" value="UniProtKB-KW"/>
</dbReference>
<accession>A0A162RYH9</accession>
<keyword evidence="6" id="KW-1185">Reference proteome</keyword>
<evidence type="ECO:0000256" key="2">
    <source>
        <dbReference type="ARBA" id="ARBA00023004"/>
    </source>
</evidence>
<dbReference type="PROSITE" id="PS00198">
    <property type="entry name" value="4FE4S_FER_1"/>
    <property type="match status" value="1"/>
</dbReference>
<protein>
    <submittedName>
        <fullName evidence="5">Ferredoxin-2</fullName>
    </submittedName>
</protein>
<feature type="domain" description="4Fe-4S ferredoxin-type" evidence="4">
    <location>
        <begin position="302"/>
        <end position="331"/>
    </location>
</feature>
<name>A0A162RYH9_9CLOT</name>
<evidence type="ECO:0000256" key="1">
    <source>
        <dbReference type="ARBA" id="ARBA00022723"/>
    </source>
</evidence>
<dbReference type="PROSITE" id="PS51379">
    <property type="entry name" value="4FE4S_FER_2"/>
    <property type="match status" value="2"/>
</dbReference>
<gene>
    <name evidence="5" type="ORF">CLMAG_43210</name>
</gene>
<feature type="domain" description="4Fe-4S ferredoxin-type" evidence="4">
    <location>
        <begin position="340"/>
        <end position="369"/>
    </location>
</feature>
<dbReference type="SUPFAM" id="SSF54862">
    <property type="entry name" value="4Fe-4S ferredoxins"/>
    <property type="match status" value="1"/>
</dbReference>
<evidence type="ECO:0000313" key="6">
    <source>
        <dbReference type="Proteomes" id="UP000076603"/>
    </source>
</evidence>
<evidence type="ECO:0000313" key="5">
    <source>
        <dbReference type="EMBL" id="KZL90549.1"/>
    </source>
</evidence>